<evidence type="ECO:0000256" key="1">
    <source>
        <dbReference type="SAM" id="MobiDB-lite"/>
    </source>
</evidence>
<dbReference type="Proteomes" id="UP000729402">
    <property type="component" value="Unassembled WGS sequence"/>
</dbReference>
<protein>
    <submittedName>
        <fullName evidence="2">Uncharacterized protein</fullName>
    </submittedName>
</protein>
<feature type="region of interest" description="Disordered" evidence="1">
    <location>
        <begin position="1"/>
        <end position="40"/>
    </location>
</feature>
<accession>A0A8J5SJD2</accession>
<reference evidence="2" key="2">
    <citation type="submission" date="2021-02" db="EMBL/GenBank/DDBJ databases">
        <authorList>
            <person name="Kimball J.A."/>
            <person name="Haas M.W."/>
            <person name="Macchietto M."/>
            <person name="Kono T."/>
            <person name="Duquette J."/>
            <person name="Shao M."/>
        </authorList>
    </citation>
    <scope>NUCLEOTIDE SEQUENCE</scope>
    <source>
        <tissue evidence="2">Fresh leaf tissue</tissue>
    </source>
</reference>
<gene>
    <name evidence="2" type="ORF">GUJ93_ZPchr0004g39075</name>
</gene>
<feature type="compositionally biased region" description="Low complexity" evidence="1">
    <location>
        <begin position="1"/>
        <end position="14"/>
    </location>
</feature>
<evidence type="ECO:0000313" key="2">
    <source>
        <dbReference type="EMBL" id="KAG8065107.1"/>
    </source>
</evidence>
<comment type="caution">
    <text evidence="2">The sequence shown here is derived from an EMBL/GenBank/DDBJ whole genome shotgun (WGS) entry which is preliminary data.</text>
</comment>
<organism evidence="2 3">
    <name type="scientific">Zizania palustris</name>
    <name type="common">Northern wild rice</name>
    <dbReference type="NCBI Taxonomy" id="103762"/>
    <lineage>
        <taxon>Eukaryota</taxon>
        <taxon>Viridiplantae</taxon>
        <taxon>Streptophyta</taxon>
        <taxon>Embryophyta</taxon>
        <taxon>Tracheophyta</taxon>
        <taxon>Spermatophyta</taxon>
        <taxon>Magnoliopsida</taxon>
        <taxon>Liliopsida</taxon>
        <taxon>Poales</taxon>
        <taxon>Poaceae</taxon>
        <taxon>BOP clade</taxon>
        <taxon>Oryzoideae</taxon>
        <taxon>Oryzeae</taxon>
        <taxon>Zizaniinae</taxon>
        <taxon>Zizania</taxon>
    </lineage>
</organism>
<reference evidence="2" key="1">
    <citation type="journal article" date="2021" name="bioRxiv">
        <title>Whole Genome Assembly and Annotation of Northern Wild Rice, Zizania palustris L., Supports a Whole Genome Duplication in the Zizania Genus.</title>
        <authorList>
            <person name="Haas M."/>
            <person name="Kono T."/>
            <person name="Macchietto M."/>
            <person name="Millas R."/>
            <person name="McGilp L."/>
            <person name="Shao M."/>
            <person name="Duquette J."/>
            <person name="Hirsch C.N."/>
            <person name="Kimball J."/>
        </authorList>
    </citation>
    <scope>NUCLEOTIDE SEQUENCE</scope>
    <source>
        <tissue evidence="2">Fresh leaf tissue</tissue>
    </source>
</reference>
<proteinExistence type="predicted"/>
<keyword evidence="3" id="KW-1185">Reference proteome</keyword>
<dbReference type="AlphaFoldDB" id="A0A8J5SJD2"/>
<dbReference type="EMBL" id="JAAALK010000285">
    <property type="protein sequence ID" value="KAG8065107.1"/>
    <property type="molecule type" value="Genomic_DNA"/>
</dbReference>
<evidence type="ECO:0000313" key="3">
    <source>
        <dbReference type="Proteomes" id="UP000729402"/>
    </source>
</evidence>
<sequence length="79" mass="8473">MFEHISSSAQSSIGIGTGILEEDPSKAPLPIRERPKMEEEAPVVVVDVSRSNDGAHSAEALEGAPGTWRLLLKATSDRF</sequence>
<name>A0A8J5SJD2_ZIZPA</name>